<feature type="signal peptide" evidence="1">
    <location>
        <begin position="1"/>
        <end position="24"/>
    </location>
</feature>
<proteinExistence type="predicted"/>
<keyword evidence="1" id="KW-0732">Signal</keyword>
<comment type="caution">
    <text evidence="2">The sequence shown here is derived from an EMBL/GenBank/DDBJ whole genome shotgun (WGS) entry which is preliminary data.</text>
</comment>
<evidence type="ECO:0000313" key="2">
    <source>
        <dbReference type="EMBL" id="OKL40743.1"/>
    </source>
</evidence>
<evidence type="ECO:0000256" key="1">
    <source>
        <dbReference type="SAM" id="SignalP"/>
    </source>
</evidence>
<reference evidence="2 3" key="1">
    <citation type="submission" date="2016-03" db="EMBL/GenBank/DDBJ databases">
        <title>Genome sequence of Pontibacter sp. nov., of the family cytophagaceae, isolated from marine sediment of the Yellow Sea, China.</title>
        <authorList>
            <person name="Zhang G."/>
            <person name="Zhang R."/>
        </authorList>
    </citation>
    <scope>NUCLEOTIDE SEQUENCE [LARGE SCALE GENOMIC DNA]</scope>
    <source>
        <strain evidence="2 3">S10-8</strain>
    </source>
</reference>
<dbReference type="Proteomes" id="UP000186551">
    <property type="component" value="Unassembled WGS sequence"/>
</dbReference>
<evidence type="ECO:0000313" key="3">
    <source>
        <dbReference type="Proteomes" id="UP000186551"/>
    </source>
</evidence>
<dbReference type="STRING" id="1797110.A3841_12890"/>
<dbReference type="AlphaFoldDB" id="A0A1Q5PEX4"/>
<dbReference type="EMBL" id="LVWA01000004">
    <property type="protein sequence ID" value="OKL40743.1"/>
    <property type="molecule type" value="Genomic_DNA"/>
</dbReference>
<accession>A0A1Q5PEX4</accession>
<name>A0A1Q5PEX4_9BACT</name>
<organism evidence="2 3">
    <name type="scientific">Pontibacter flavimaris</name>
    <dbReference type="NCBI Taxonomy" id="1797110"/>
    <lineage>
        <taxon>Bacteria</taxon>
        <taxon>Pseudomonadati</taxon>
        <taxon>Bacteroidota</taxon>
        <taxon>Cytophagia</taxon>
        <taxon>Cytophagales</taxon>
        <taxon>Hymenobacteraceae</taxon>
        <taxon>Pontibacter</taxon>
    </lineage>
</organism>
<protein>
    <submittedName>
        <fullName evidence="2">Uncharacterized protein</fullName>
    </submittedName>
</protein>
<feature type="chain" id="PRO_5012186010" evidence="1">
    <location>
        <begin position="25"/>
        <end position="69"/>
    </location>
</feature>
<sequence>MIKDWLMKTFFVYLLLPASFTTKAQLLTPNGTIKAKQLYIGVTATTMGYNLKYKHEPKGGDIHRTGYCM</sequence>
<gene>
    <name evidence="2" type="ORF">A3841_12890</name>
</gene>
<keyword evidence="3" id="KW-1185">Reference proteome</keyword>